<name>A0A2T6BCK3_9RHOB</name>
<keyword evidence="3" id="KW-1185">Reference proteome</keyword>
<dbReference type="Pfam" id="PF00583">
    <property type="entry name" value="Acetyltransf_1"/>
    <property type="match status" value="1"/>
</dbReference>
<keyword evidence="2" id="KW-0808">Transferase</keyword>
<dbReference type="InterPro" id="IPR016181">
    <property type="entry name" value="Acyl_CoA_acyltransferase"/>
</dbReference>
<dbReference type="OrthoDB" id="20916at2"/>
<comment type="caution">
    <text evidence="2">The sequence shown here is derived from an EMBL/GenBank/DDBJ whole genome shotgun (WGS) entry which is preliminary data.</text>
</comment>
<dbReference type="AlphaFoldDB" id="A0A2T6BCK3"/>
<evidence type="ECO:0000313" key="2">
    <source>
        <dbReference type="EMBL" id="PTX53793.1"/>
    </source>
</evidence>
<dbReference type="GO" id="GO:0016747">
    <property type="term" value="F:acyltransferase activity, transferring groups other than amino-acyl groups"/>
    <property type="evidence" value="ECO:0007669"/>
    <property type="project" value="InterPro"/>
</dbReference>
<dbReference type="Pfam" id="PF18014">
    <property type="entry name" value="Acetyltransf_18"/>
    <property type="match status" value="1"/>
</dbReference>
<dbReference type="PROSITE" id="PS51186">
    <property type="entry name" value="GNAT"/>
    <property type="match status" value="1"/>
</dbReference>
<reference evidence="2 3" key="1">
    <citation type="submission" date="2018-04" db="EMBL/GenBank/DDBJ databases">
        <title>Genomic Encyclopedia of Archaeal and Bacterial Type Strains, Phase II (KMG-II): from individual species to whole genera.</title>
        <authorList>
            <person name="Goeker M."/>
        </authorList>
    </citation>
    <scope>NUCLEOTIDE SEQUENCE [LARGE SCALE GENOMIC DNA]</scope>
    <source>
        <strain evidence="2 3">DSM 100977</strain>
    </source>
</reference>
<evidence type="ECO:0000313" key="3">
    <source>
        <dbReference type="Proteomes" id="UP000243978"/>
    </source>
</evidence>
<gene>
    <name evidence="2" type="ORF">C8N43_3836</name>
</gene>
<dbReference type="Gene3D" id="3.40.630.30">
    <property type="match status" value="1"/>
</dbReference>
<dbReference type="PANTHER" id="PTHR47237">
    <property type="entry name" value="SLL0310 PROTEIN"/>
    <property type="match status" value="1"/>
</dbReference>
<proteinExistence type="predicted"/>
<keyword evidence="2" id="KW-0012">Acyltransferase</keyword>
<feature type="domain" description="N-acetyltransferase" evidence="1">
    <location>
        <begin position="1"/>
        <end position="142"/>
    </location>
</feature>
<accession>A0A2T6BCK3</accession>
<dbReference type="EMBL" id="QBKS01000003">
    <property type="protein sequence ID" value="PTX53793.1"/>
    <property type="molecule type" value="Genomic_DNA"/>
</dbReference>
<dbReference type="Proteomes" id="UP000243978">
    <property type="component" value="Unassembled WGS sequence"/>
</dbReference>
<dbReference type="InterPro" id="IPR052729">
    <property type="entry name" value="Acyl/Acetyltrans_Enzymes"/>
</dbReference>
<dbReference type="PANTHER" id="PTHR47237:SF1">
    <property type="entry name" value="SLL0310 PROTEIN"/>
    <property type="match status" value="1"/>
</dbReference>
<dbReference type="CDD" id="cd04301">
    <property type="entry name" value="NAT_SF"/>
    <property type="match status" value="1"/>
</dbReference>
<protein>
    <submittedName>
        <fullName evidence="2">L-amino acid N-acyltransferase YncA</fullName>
    </submittedName>
</protein>
<dbReference type="SUPFAM" id="SSF55729">
    <property type="entry name" value="Acyl-CoA N-acyltransferases (Nat)"/>
    <property type="match status" value="1"/>
</dbReference>
<dbReference type="InterPro" id="IPR000182">
    <property type="entry name" value="GNAT_dom"/>
</dbReference>
<evidence type="ECO:0000259" key="1">
    <source>
        <dbReference type="PROSITE" id="PS51186"/>
    </source>
</evidence>
<organism evidence="2 3">
    <name type="scientific">Litoreibacter ponti</name>
    <dbReference type="NCBI Taxonomy" id="1510457"/>
    <lineage>
        <taxon>Bacteria</taxon>
        <taxon>Pseudomonadati</taxon>
        <taxon>Pseudomonadota</taxon>
        <taxon>Alphaproteobacteria</taxon>
        <taxon>Rhodobacterales</taxon>
        <taxon>Roseobacteraceae</taxon>
        <taxon>Litoreibacter</taxon>
    </lineage>
</organism>
<dbReference type="Gene3D" id="3.40.630.90">
    <property type="match status" value="1"/>
</dbReference>
<dbReference type="RefSeq" id="WP_107847453.1">
    <property type="nucleotide sequence ID" value="NZ_QBKS01000003.1"/>
</dbReference>
<dbReference type="InterPro" id="IPR041496">
    <property type="entry name" value="YitH/HolE_GNAT"/>
</dbReference>
<sequence length="276" mass="29833">MTIRAMTLEDLRLVLGWAAEEGWNPGLDDAEAMLAADPQGFLIKTVDGEPVAAISVVNHDPRFAFLGLYLCKPDHRGQGHGLEVWRAGIAHAGTRSIGLDGVPQQQENYEKSGFVKHGSTVRYKGWISTALDPSVRPASPDETEALIVYDARCCGMDRTAFSTAWFSTSRNRQTMVVTHGGEISGYATFRRCGLGTKIGPLNATSHADTQALLASNPFANGDQPVFVDVQQQSSPLCALLQERGFEPVFETARMFNGACPEAHPAAFHAIATMELG</sequence>